<evidence type="ECO:0008006" key="4">
    <source>
        <dbReference type="Google" id="ProtNLM"/>
    </source>
</evidence>
<reference evidence="2 3" key="1">
    <citation type="submission" date="2020-08" db="EMBL/GenBank/DDBJ databases">
        <title>Genomic Encyclopedia of Type Strains, Phase IV (KMG-V): Genome sequencing to study the core and pangenomes of soil and plant-associated prokaryotes.</title>
        <authorList>
            <person name="Whitman W."/>
        </authorList>
    </citation>
    <scope>NUCLEOTIDE SEQUENCE [LARGE SCALE GENOMIC DNA]</scope>
    <source>
        <strain evidence="2 3">SEMIA 4084</strain>
    </source>
</reference>
<gene>
    <name evidence="2" type="ORF">GGD55_001419</name>
</gene>
<evidence type="ECO:0000313" key="2">
    <source>
        <dbReference type="EMBL" id="MBB5534736.1"/>
    </source>
</evidence>
<keyword evidence="1" id="KW-0812">Transmembrane</keyword>
<keyword evidence="1" id="KW-1133">Transmembrane helix</keyword>
<dbReference type="InterPro" id="IPR048136">
    <property type="entry name" value="STM3941-like"/>
</dbReference>
<evidence type="ECO:0000313" key="3">
    <source>
        <dbReference type="Proteomes" id="UP000585507"/>
    </source>
</evidence>
<feature type="transmembrane region" description="Helical" evidence="1">
    <location>
        <begin position="16"/>
        <end position="33"/>
    </location>
</feature>
<keyword evidence="3" id="KW-1185">Reference proteome</keyword>
<proteinExistence type="predicted"/>
<keyword evidence="1" id="KW-0472">Membrane</keyword>
<organism evidence="2 3">
    <name type="scientific">Rhizobium giardinii</name>
    <dbReference type="NCBI Taxonomy" id="56731"/>
    <lineage>
        <taxon>Bacteria</taxon>
        <taxon>Pseudomonadati</taxon>
        <taxon>Pseudomonadota</taxon>
        <taxon>Alphaproteobacteria</taxon>
        <taxon>Hyphomicrobiales</taxon>
        <taxon>Rhizobiaceae</taxon>
        <taxon>Rhizobium/Agrobacterium group</taxon>
        <taxon>Rhizobium</taxon>
    </lineage>
</organism>
<protein>
    <recommendedName>
        <fullName evidence="4">PH domain-containing protein</fullName>
    </recommendedName>
</protein>
<dbReference type="Proteomes" id="UP000585507">
    <property type="component" value="Unassembled WGS sequence"/>
</dbReference>
<comment type="caution">
    <text evidence="2">The sequence shown here is derived from an EMBL/GenBank/DDBJ whole genome shotgun (WGS) entry which is preliminary data.</text>
</comment>
<name>A0A7W8U8E0_9HYPH</name>
<feature type="transmembrane region" description="Helical" evidence="1">
    <location>
        <begin position="45"/>
        <end position="69"/>
    </location>
</feature>
<evidence type="ECO:0000256" key="1">
    <source>
        <dbReference type="SAM" id="Phobius"/>
    </source>
</evidence>
<accession>A0A7W8U8E0</accession>
<dbReference type="EMBL" id="JACHBK010000003">
    <property type="protein sequence ID" value="MBB5534736.1"/>
    <property type="molecule type" value="Genomic_DNA"/>
</dbReference>
<dbReference type="NCBIfam" id="NF041635">
    <property type="entry name" value="STM3941_fam"/>
    <property type="match status" value="1"/>
</dbReference>
<dbReference type="RefSeq" id="WP_018324695.1">
    <property type="nucleotide sequence ID" value="NZ_JACHBK010000003.1"/>
</dbReference>
<sequence length="174" mass="18810">MTDNALVIHRSKTKTLLLFFGAVAFVALGAFIAKTTYAEQGPGAFGVFIGLVSIVFFGFCGILILVKVFDGRPAVEFLKEGLLVRDISATPINWPDIIAARLISYRNQPIVELILSPQAEQSLPFTRVVRYTRAANRGLGINGVCLSAAGLQMPASDIVDRIGEWAQKAQSAEI</sequence>
<dbReference type="AlphaFoldDB" id="A0A7W8U8E0"/>